<evidence type="ECO:0008006" key="5">
    <source>
        <dbReference type="Google" id="ProtNLM"/>
    </source>
</evidence>
<keyword evidence="2" id="KW-0472">Membrane</keyword>
<proteinExistence type="predicted"/>
<feature type="region of interest" description="Disordered" evidence="1">
    <location>
        <begin position="80"/>
        <end position="99"/>
    </location>
</feature>
<evidence type="ECO:0000313" key="4">
    <source>
        <dbReference type="Proteomes" id="UP000695264"/>
    </source>
</evidence>
<organism evidence="3 4">
    <name type="scientific">Streptomyces zingiberis</name>
    <dbReference type="NCBI Taxonomy" id="2053010"/>
    <lineage>
        <taxon>Bacteria</taxon>
        <taxon>Bacillati</taxon>
        <taxon>Actinomycetota</taxon>
        <taxon>Actinomycetes</taxon>
        <taxon>Kitasatosporales</taxon>
        <taxon>Streptomycetaceae</taxon>
        <taxon>Streptomyces</taxon>
    </lineage>
</organism>
<feature type="transmembrane region" description="Helical" evidence="2">
    <location>
        <begin position="156"/>
        <end position="178"/>
    </location>
</feature>
<evidence type="ECO:0000256" key="2">
    <source>
        <dbReference type="SAM" id="Phobius"/>
    </source>
</evidence>
<name>A0ABX1BRV9_9ACTN</name>
<keyword evidence="4" id="KW-1185">Reference proteome</keyword>
<protein>
    <recommendedName>
        <fullName evidence="5">Transmembrane protein</fullName>
    </recommendedName>
</protein>
<comment type="caution">
    <text evidence="3">The sequence shown here is derived from an EMBL/GenBank/DDBJ whole genome shotgun (WGS) entry which is preliminary data.</text>
</comment>
<dbReference type="Proteomes" id="UP000695264">
    <property type="component" value="Unassembled WGS sequence"/>
</dbReference>
<evidence type="ECO:0000256" key="1">
    <source>
        <dbReference type="SAM" id="MobiDB-lite"/>
    </source>
</evidence>
<accession>A0ABX1BRV9</accession>
<feature type="region of interest" description="Disordered" evidence="1">
    <location>
        <begin position="228"/>
        <end position="303"/>
    </location>
</feature>
<keyword evidence="2" id="KW-0812">Transmembrane</keyword>
<sequence length="303" mass="31120">MHMNSAQHLLPEDHPEYARVLDEALRGMTGSSAATAGGTGGRPGTEQLRALALEAAPRIAARAAGEYRAYVTLREKVREGARQQSGVDTPEGGNGGGAALTTAVGETAGAGLLAVFTVLAPVLAGAAAAIFLLIGYLLHLFSPDAPTAGPIINAGWVFLALAAAATVIAMCGLVFTALRNGSGSLGTAGRARGRDRDDELARLRETWRRALLDRGILPFLREAQRESTAALAAREGGRAEDASAEGSPEEDRSGGRTPQLGYNRPGFSSPGGGDTPGEGGSRPRFNSPGFSSPGYGGPDHPPE</sequence>
<evidence type="ECO:0000313" key="3">
    <source>
        <dbReference type="EMBL" id="NJP99202.1"/>
    </source>
</evidence>
<feature type="transmembrane region" description="Helical" evidence="2">
    <location>
        <begin position="112"/>
        <end position="136"/>
    </location>
</feature>
<dbReference type="EMBL" id="JAATEN010000001">
    <property type="protein sequence ID" value="NJP99202.1"/>
    <property type="molecule type" value="Genomic_DNA"/>
</dbReference>
<reference evidence="3 4" key="1">
    <citation type="submission" date="2020-03" db="EMBL/GenBank/DDBJ databases">
        <title>WGS of actinomycetes isolated from Thailand.</title>
        <authorList>
            <person name="Thawai C."/>
        </authorList>
    </citation>
    <scope>NUCLEOTIDE SEQUENCE [LARGE SCALE GENOMIC DNA]</scope>
    <source>
        <strain evidence="3 4">PLAI 1-29</strain>
    </source>
</reference>
<feature type="compositionally biased region" description="Gly residues" evidence="1">
    <location>
        <begin position="269"/>
        <end position="280"/>
    </location>
</feature>
<keyword evidence="2" id="KW-1133">Transmembrane helix</keyword>
<gene>
    <name evidence="3" type="ORF">HCK00_01155</name>
</gene>